<proteinExistence type="predicted"/>
<reference evidence="1" key="2">
    <citation type="journal article" date="2019" name="Genome Biol. Evol.">
        <title>Day and night: Metabolic profiles and evolutionary relationships of six axenic non-marine cyanobacteria.</title>
        <authorList>
            <person name="Will S.E."/>
            <person name="Henke P."/>
            <person name="Boedeker C."/>
            <person name="Huang S."/>
            <person name="Brinkmann H."/>
            <person name="Rohde M."/>
            <person name="Jarek M."/>
            <person name="Friedl T."/>
            <person name="Seufert S."/>
            <person name="Schumacher M."/>
            <person name="Overmann J."/>
            <person name="Neumann-Schaal M."/>
            <person name="Petersen J."/>
        </authorList>
    </citation>
    <scope>NUCLEOTIDE SEQUENCE [LARGE SCALE GENOMIC DNA]</scope>
    <source>
        <strain evidence="1">PCC 7102</strain>
    </source>
</reference>
<evidence type="ECO:0000313" key="1">
    <source>
        <dbReference type="EMBL" id="RUS94380.1"/>
    </source>
</evidence>
<keyword evidence="2" id="KW-1185">Reference proteome</keyword>
<comment type="caution">
    <text evidence="1">The sequence shown here is derived from an EMBL/GenBank/DDBJ whole genome shotgun (WGS) entry which is preliminary data.</text>
</comment>
<organism evidence="1 2">
    <name type="scientific">Dulcicalothrix desertica PCC 7102</name>
    <dbReference type="NCBI Taxonomy" id="232991"/>
    <lineage>
        <taxon>Bacteria</taxon>
        <taxon>Bacillati</taxon>
        <taxon>Cyanobacteriota</taxon>
        <taxon>Cyanophyceae</taxon>
        <taxon>Nostocales</taxon>
        <taxon>Calotrichaceae</taxon>
        <taxon>Dulcicalothrix</taxon>
    </lineage>
</organism>
<protein>
    <recommendedName>
        <fullName evidence="3">Type I restriction enzyme R protein N-terminal domain-containing protein</fullName>
    </recommendedName>
</protein>
<dbReference type="AlphaFoldDB" id="A0A3S1CL75"/>
<gene>
    <name evidence="1" type="ORF">DSM106972_093650</name>
</gene>
<dbReference type="EMBL" id="RSCL01000049">
    <property type="protein sequence ID" value="RUS94380.1"/>
    <property type="molecule type" value="Genomic_DNA"/>
</dbReference>
<dbReference type="OrthoDB" id="518124at2"/>
<sequence length="200" mass="22087">MAYSDFTVGKVKQAFGIQTNEGVAFFPEISPVAPTSTLLEVLSENLPLAVALPSEKAKSELLISPILVEVRKYLKRQISLFSGQEFTVNPEVGLSGVCDFLISRSPEQLEVESPVIVLVEAKKADINSGMGQCMAEMVAAQQFNQQAGEESFPIYGCVSNGMLWRFLKLEQKQITVDFKDYSLEPISELLGKLVWMCRGE</sequence>
<evidence type="ECO:0000313" key="2">
    <source>
        <dbReference type="Proteomes" id="UP000271624"/>
    </source>
</evidence>
<dbReference type="Proteomes" id="UP000271624">
    <property type="component" value="Unassembled WGS sequence"/>
</dbReference>
<dbReference type="RefSeq" id="WP_127087292.1">
    <property type="nucleotide sequence ID" value="NZ_RSCL01000049.1"/>
</dbReference>
<accession>A0A3S1CL75</accession>
<reference evidence="1" key="1">
    <citation type="submission" date="2018-12" db="EMBL/GenBank/DDBJ databases">
        <authorList>
            <person name="Will S."/>
            <person name="Neumann-Schaal M."/>
            <person name="Henke P."/>
        </authorList>
    </citation>
    <scope>NUCLEOTIDE SEQUENCE</scope>
    <source>
        <strain evidence="1">PCC 7102</strain>
    </source>
</reference>
<evidence type="ECO:0008006" key="3">
    <source>
        <dbReference type="Google" id="ProtNLM"/>
    </source>
</evidence>
<name>A0A3S1CL75_9CYAN</name>